<dbReference type="PANTHER" id="PTHR18964">
    <property type="entry name" value="ROK (REPRESSOR, ORF, KINASE) FAMILY"/>
    <property type="match status" value="1"/>
</dbReference>
<proteinExistence type="inferred from homology"/>
<dbReference type="Gene3D" id="3.30.420.40">
    <property type="match status" value="2"/>
</dbReference>
<keyword evidence="2" id="KW-0418">Kinase</keyword>
<dbReference type="InterPro" id="IPR043129">
    <property type="entry name" value="ATPase_NBD"/>
</dbReference>
<keyword evidence="2" id="KW-0808">Transferase</keyword>
<dbReference type="Proteomes" id="UP000294817">
    <property type="component" value="Unassembled WGS sequence"/>
</dbReference>
<dbReference type="Pfam" id="PF00480">
    <property type="entry name" value="ROK"/>
    <property type="match status" value="1"/>
</dbReference>
<dbReference type="Pfam" id="PF13412">
    <property type="entry name" value="HTH_24"/>
    <property type="match status" value="1"/>
</dbReference>
<dbReference type="InterPro" id="IPR011991">
    <property type="entry name" value="ArsR-like_HTH"/>
</dbReference>
<accession>A0A4R8ELY3</accession>
<dbReference type="InterPro" id="IPR036388">
    <property type="entry name" value="WH-like_DNA-bd_sf"/>
</dbReference>
<dbReference type="SUPFAM" id="SSF46785">
    <property type="entry name" value="Winged helix' DNA-binding domain"/>
    <property type="match status" value="1"/>
</dbReference>
<dbReference type="PANTHER" id="PTHR18964:SF149">
    <property type="entry name" value="BIFUNCTIONAL UDP-N-ACETYLGLUCOSAMINE 2-EPIMERASE_N-ACETYLMANNOSAMINE KINASE"/>
    <property type="match status" value="1"/>
</dbReference>
<reference evidence="2 3" key="1">
    <citation type="submission" date="2019-03" db="EMBL/GenBank/DDBJ databases">
        <title>Genomic Encyclopedia of Type Strains, Phase IV (KMG-IV): sequencing the most valuable type-strain genomes for metagenomic binning, comparative biology and taxonomic classification.</title>
        <authorList>
            <person name="Goeker M."/>
        </authorList>
    </citation>
    <scope>NUCLEOTIDE SEQUENCE [LARGE SCALE GENOMIC DNA]</scope>
    <source>
        <strain evidence="2 3">DSM 13575</strain>
    </source>
</reference>
<dbReference type="InterPro" id="IPR036390">
    <property type="entry name" value="WH_DNA-bd_sf"/>
</dbReference>
<dbReference type="SUPFAM" id="SSF53067">
    <property type="entry name" value="Actin-like ATPase domain"/>
    <property type="match status" value="1"/>
</dbReference>
<evidence type="ECO:0000313" key="2">
    <source>
        <dbReference type="EMBL" id="TDX12919.1"/>
    </source>
</evidence>
<comment type="similarity">
    <text evidence="1">Belongs to the ROK (NagC/XylR) family.</text>
</comment>
<evidence type="ECO:0000313" key="3">
    <source>
        <dbReference type="Proteomes" id="UP000294817"/>
    </source>
</evidence>
<dbReference type="RefSeq" id="WP_103876139.1">
    <property type="nucleotide sequence ID" value="NZ_SODZ01000013.1"/>
</dbReference>
<dbReference type="CDD" id="cd23763">
    <property type="entry name" value="ASKHA_ATPase_ROK"/>
    <property type="match status" value="1"/>
</dbReference>
<evidence type="ECO:0000256" key="1">
    <source>
        <dbReference type="ARBA" id="ARBA00006479"/>
    </source>
</evidence>
<dbReference type="CDD" id="cd00090">
    <property type="entry name" value="HTH_ARSR"/>
    <property type="match status" value="1"/>
</dbReference>
<gene>
    <name evidence="2" type="ORF">C8D74_11367</name>
</gene>
<dbReference type="GO" id="GO:0016301">
    <property type="term" value="F:kinase activity"/>
    <property type="evidence" value="ECO:0007669"/>
    <property type="project" value="UniProtKB-KW"/>
</dbReference>
<sequence>MIELILKNETQLKILREIWLKKKTTMLEISNNLQIDRSNVSRNLKTLRSIGLIYYSNKKVKNSKRGRKTLQLQINYSFAYNIGITVTENFFLVLLMDLNFNVIRKETIFKEVNEKTIVNDLINCIEIFSDFLEQVLFIAISFPEPVDDEKGLILSSGIFPIKDMCLKNILEERINIPVHLENDANAGAIYHYYKNNGIYRFINFMFLSFYVNKKSINAIQGNGIIINGEIYKGAHSFAGEAPVIIPIWKQNEKDYMDILKFQQYLKDEKKSHILKDYIDIYSKAASIIINFLDSEIFIFGGHTEILPQFLLKSMVSKTKEKIIDNERRKIKIEIDNDGLESIAKGSAMSFMNKIMNNYNMANKVFLKLKKTTFSNF</sequence>
<keyword evidence="3" id="KW-1185">Reference proteome</keyword>
<name>A0A4R8ELY3_9BACT</name>
<dbReference type="Gene3D" id="1.10.10.10">
    <property type="entry name" value="Winged helix-like DNA-binding domain superfamily/Winged helix DNA-binding domain"/>
    <property type="match status" value="1"/>
</dbReference>
<organism evidence="2 3">
    <name type="scientific">Petrotoga sibirica</name>
    <dbReference type="NCBI Taxonomy" id="156202"/>
    <lineage>
        <taxon>Bacteria</taxon>
        <taxon>Thermotogati</taxon>
        <taxon>Thermotogota</taxon>
        <taxon>Thermotogae</taxon>
        <taxon>Petrotogales</taxon>
        <taxon>Petrotogaceae</taxon>
        <taxon>Petrotoga</taxon>
    </lineage>
</organism>
<protein>
    <submittedName>
        <fullName evidence="2">Putative NBD/HSP70 family sugar kinase</fullName>
    </submittedName>
</protein>
<comment type="caution">
    <text evidence="2">The sequence shown here is derived from an EMBL/GenBank/DDBJ whole genome shotgun (WGS) entry which is preliminary data.</text>
</comment>
<dbReference type="EMBL" id="SODZ01000013">
    <property type="protein sequence ID" value="TDX12919.1"/>
    <property type="molecule type" value="Genomic_DNA"/>
</dbReference>
<dbReference type="AlphaFoldDB" id="A0A4R8ELY3"/>
<dbReference type="InterPro" id="IPR000600">
    <property type="entry name" value="ROK"/>
</dbReference>